<dbReference type="OrthoDB" id="5391533at2759"/>
<gene>
    <name evidence="1" type="ORF">GTA08_BOTSDO08523</name>
</gene>
<reference evidence="1" key="1">
    <citation type="submission" date="2020-04" db="EMBL/GenBank/DDBJ databases">
        <title>Genome Assembly and Annotation of Botryosphaeria dothidea sdau 11-99, a Latent Pathogen of Apple Fruit Ring Rot in China.</title>
        <authorList>
            <person name="Yu C."/>
            <person name="Diao Y."/>
            <person name="Lu Q."/>
            <person name="Zhao J."/>
            <person name="Cui S."/>
            <person name="Peng C."/>
            <person name="He B."/>
            <person name="Liu H."/>
        </authorList>
    </citation>
    <scope>NUCLEOTIDE SEQUENCE [LARGE SCALE GENOMIC DNA]</scope>
    <source>
        <strain evidence="1">Sdau11-99</strain>
    </source>
</reference>
<sequence>MTSAPNSQVQTEPVHQSIMDACKSGDLEKLQQLFRDANVKKGDSPVLPHPQPDGATSPAPVTIVLLTTAVAHRHPHIVAFLLSTYPKVRVDYESVLQAAFQNPHLDTFKLLHAHQPGIVLHEFDPWRNALSEACDGGKSNPTIPDYLLDYGAAESEAAGGPRGTPLGAAILSGQPLQLIQKMVSKGVPLGHVHVSLCLTAKRADVLQFLLESTSLSLSTDEVQQDLARSREINDTDLVSVIENHIQNTRSDGSSRSNGIWNFFKRIT</sequence>
<dbReference type="EMBL" id="WWBZ02000051">
    <property type="protein sequence ID" value="KAF4304697.1"/>
    <property type="molecule type" value="Genomic_DNA"/>
</dbReference>
<dbReference type="Proteomes" id="UP000572817">
    <property type="component" value="Unassembled WGS sequence"/>
</dbReference>
<evidence type="ECO:0000313" key="1">
    <source>
        <dbReference type="EMBL" id="KAF4304697.1"/>
    </source>
</evidence>
<organism evidence="1 2">
    <name type="scientific">Botryosphaeria dothidea</name>
    <dbReference type="NCBI Taxonomy" id="55169"/>
    <lineage>
        <taxon>Eukaryota</taxon>
        <taxon>Fungi</taxon>
        <taxon>Dikarya</taxon>
        <taxon>Ascomycota</taxon>
        <taxon>Pezizomycotina</taxon>
        <taxon>Dothideomycetes</taxon>
        <taxon>Dothideomycetes incertae sedis</taxon>
        <taxon>Botryosphaeriales</taxon>
        <taxon>Botryosphaeriaceae</taxon>
        <taxon>Botryosphaeria</taxon>
    </lineage>
</organism>
<dbReference type="AlphaFoldDB" id="A0A8H4IP29"/>
<name>A0A8H4IP29_9PEZI</name>
<dbReference type="InterPro" id="IPR036770">
    <property type="entry name" value="Ankyrin_rpt-contain_sf"/>
</dbReference>
<proteinExistence type="predicted"/>
<evidence type="ECO:0008006" key="3">
    <source>
        <dbReference type="Google" id="ProtNLM"/>
    </source>
</evidence>
<comment type="caution">
    <text evidence="1">The sequence shown here is derived from an EMBL/GenBank/DDBJ whole genome shotgun (WGS) entry which is preliminary data.</text>
</comment>
<dbReference type="Gene3D" id="1.25.40.20">
    <property type="entry name" value="Ankyrin repeat-containing domain"/>
    <property type="match status" value="1"/>
</dbReference>
<keyword evidence="2" id="KW-1185">Reference proteome</keyword>
<accession>A0A8H4IP29</accession>
<dbReference type="SUPFAM" id="SSF48403">
    <property type="entry name" value="Ankyrin repeat"/>
    <property type="match status" value="1"/>
</dbReference>
<protein>
    <recommendedName>
        <fullName evidence="3">Ankyrin repeat protein</fullName>
    </recommendedName>
</protein>
<evidence type="ECO:0000313" key="2">
    <source>
        <dbReference type="Proteomes" id="UP000572817"/>
    </source>
</evidence>